<proteinExistence type="inferred from homology"/>
<evidence type="ECO:0000256" key="12">
    <source>
        <dbReference type="ARBA" id="ARBA00029504"/>
    </source>
</evidence>
<evidence type="ECO:0000256" key="8">
    <source>
        <dbReference type="ARBA" id="ARBA00022881"/>
    </source>
</evidence>
<dbReference type="SMART" id="SM00487">
    <property type="entry name" value="DEXDc"/>
    <property type="match status" value="1"/>
</dbReference>
<organism evidence="19 20">
    <name type="scientific">Limisphaera ngatamarikiensis</name>
    <dbReference type="NCBI Taxonomy" id="1324935"/>
    <lineage>
        <taxon>Bacteria</taxon>
        <taxon>Pseudomonadati</taxon>
        <taxon>Verrucomicrobiota</taxon>
        <taxon>Verrucomicrobiia</taxon>
        <taxon>Limisphaerales</taxon>
        <taxon>Limisphaeraceae</taxon>
        <taxon>Limisphaera</taxon>
    </lineage>
</organism>
<evidence type="ECO:0000259" key="17">
    <source>
        <dbReference type="PROSITE" id="PS51192"/>
    </source>
</evidence>
<evidence type="ECO:0000256" key="3">
    <source>
        <dbReference type="ARBA" id="ARBA00022490"/>
    </source>
</evidence>
<keyword evidence="7 13" id="KW-0067">ATP-binding</keyword>
<evidence type="ECO:0000259" key="16">
    <source>
        <dbReference type="PROSITE" id="PS50151"/>
    </source>
</evidence>
<feature type="region of interest" description="Disordered" evidence="15">
    <location>
        <begin position="800"/>
        <end position="841"/>
    </location>
</feature>
<feature type="region of interest" description="Disordered" evidence="15">
    <location>
        <begin position="65"/>
        <end position="98"/>
    </location>
</feature>
<dbReference type="GO" id="GO:0009381">
    <property type="term" value="F:excinuclease ABC activity"/>
    <property type="evidence" value="ECO:0007669"/>
    <property type="project" value="UniProtKB-UniRule"/>
</dbReference>
<keyword evidence="3 13" id="KW-0963">Cytoplasm</keyword>
<dbReference type="Pfam" id="PF02151">
    <property type="entry name" value="UVR"/>
    <property type="match status" value="1"/>
</dbReference>
<dbReference type="Gene3D" id="3.40.50.300">
    <property type="entry name" value="P-loop containing nucleotide triphosphate hydrolases"/>
    <property type="match status" value="3"/>
</dbReference>
<comment type="subcellular location">
    <subcellularLocation>
        <location evidence="1 13 14">Cytoplasm</location>
    </subcellularLocation>
</comment>
<comment type="caution">
    <text evidence="19">The sequence shown here is derived from an EMBL/GenBank/DDBJ whole genome shotgun (WGS) entry which is preliminary data.</text>
</comment>
<dbReference type="GO" id="GO:0009432">
    <property type="term" value="P:SOS response"/>
    <property type="evidence" value="ECO:0007669"/>
    <property type="project" value="UniProtKB-UniRule"/>
</dbReference>
<comment type="domain">
    <text evidence="13">The beta-hairpin motif is involved in DNA binding.</text>
</comment>
<evidence type="ECO:0000256" key="6">
    <source>
        <dbReference type="ARBA" id="ARBA00022769"/>
    </source>
</evidence>
<dbReference type="SMART" id="SM00490">
    <property type="entry name" value="HELICc"/>
    <property type="match status" value="1"/>
</dbReference>
<comment type="subunit">
    <text evidence="11 13 14">Forms a heterotetramer with UvrA during the search for lesions. Interacts with UvrC in an incision complex.</text>
</comment>
<dbReference type="Pfam" id="PF00271">
    <property type="entry name" value="Helicase_C"/>
    <property type="match status" value="1"/>
</dbReference>
<dbReference type="InterPro" id="IPR036876">
    <property type="entry name" value="UVR_dom_sf"/>
</dbReference>
<sequence length="841" mass="94390">MVSLQWGCAAVAGVRGGSLWFGFPGSGSETVGGLALWVSPVRLRPPPAFKSAGFEGSHPVDSFGRPPAQRAPGAISCGPCRPPSTDLSRPARGWSSRGRRPLTGRWRWPTVRIVEFKLVAPYEPAGDQPQAIEKLVEGLEAGARHQVLLGVTGSGKTFTIANVIARVQRPTLVISHNKTLAAQLYAEFKGFFPHNAVEYFISYFDYYQPEAYIPSTDTYIEKDSSINEEIERMRLSTMSSLFARRDVIVVASVSCIYGIGSKEDYEAMLIHLRVGQTLSRDQLLERLVALQYSRNDIAFQRGHFRVRGDTVELCPAYSEEAVRVEFFGDEIERLTRFDPLTGRKLEEVRQLTIFPGKQFVTTADKLKRALVTIREELEERVAWFEKQGKLLEAQRLRMRTEYDLAMLEEMGFCSGIENYSRHIAGRPPGSRPCTLLDFMPEDYLLVIDESHATIPQLGGMYEGDRSRKQTLVDHGFRLPSALDNRPLRFDEFQALQGQTIYVSATPGPRELQWAREDALRRQGRKVMVPGADLPGGDVTQLPTLAGPMPGVVELVVRPTGLVDPKVTVKPLRGQIDDLIEECRKRADAGERVLVTTLTKRTAEELTDYLREIGIRVQYLHSEIDALERVEILRALRKGEFDVLVGINLLREGLDLPEVSLVAILDADKEGFLRSETSLIQTAGRAARHLNGEVILYADVMTESIRRFLAVTEYRRQKQLEYNRRHGITPRSVQRAVEESLHIRETTRQQAETVLRETGVDVDLTETLRELEAEMLAAAERLEFEKAALLRDQIQELKRALQPANPAAGAEPAGAGSRARGRPLKYPRPRTASRTRTRRPTS</sequence>
<evidence type="ECO:0000256" key="14">
    <source>
        <dbReference type="RuleBase" id="RU003587"/>
    </source>
</evidence>
<dbReference type="GO" id="GO:0009380">
    <property type="term" value="C:excinuclease repair complex"/>
    <property type="evidence" value="ECO:0007669"/>
    <property type="project" value="InterPro"/>
</dbReference>
<keyword evidence="5 13" id="KW-0227">DNA damage</keyword>
<evidence type="ECO:0000259" key="18">
    <source>
        <dbReference type="PROSITE" id="PS51194"/>
    </source>
</evidence>
<dbReference type="AlphaFoldDB" id="A0A6M1RRW5"/>
<dbReference type="InterPro" id="IPR001943">
    <property type="entry name" value="UVR_dom"/>
</dbReference>
<dbReference type="Pfam" id="PF04851">
    <property type="entry name" value="ResIII"/>
    <property type="match status" value="1"/>
</dbReference>
<dbReference type="Gene3D" id="6.10.140.240">
    <property type="match status" value="1"/>
</dbReference>
<reference evidence="19 20" key="1">
    <citation type="submission" date="2020-02" db="EMBL/GenBank/DDBJ databases">
        <title>Draft genome sequence of Limisphaera ngatamarikiensis NGM72.4T, a thermophilic Verrucomicrobia grouped in subdivision 3.</title>
        <authorList>
            <person name="Carere C.R."/>
            <person name="Steen J."/>
            <person name="Hugenholtz P."/>
            <person name="Stott M.B."/>
        </authorList>
    </citation>
    <scope>NUCLEOTIDE SEQUENCE [LARGE SCALE GENOMIC DNA]</scope>
    <source>
        <strain evidence="19 20">NGM72.4</strain>
    </source>
</reference>
<evidence type="ECO:0000256" key="1">
    <source>
        <dbReference type="ARBA" id="ARBA00004496"/>
    </source>
</evidence>
<dbReference type="NCBIfam" id="NF003673">
    <property type="entry name" value="PRK05298.1"/>
    <property type="match status" value="1"/>
</dbReference>
<evidence type="ECO:0000313" key="20">
    <source>
        <dbReference type="Proteomes" id="UP000477311"/>
    </source>
</evidence>
<dbReference type="GO" id="GO:0005737">
    <property type="term" value="C:cytoplasm"/>
    <property type="evidence" value="ECO:0007669"/>
    <property type="project" value="UniProtKB-SubCell"/>
</dbReference>
<keyword evidence="4 13" id="KW-0547">Nucleotide-binding</keyword>
<keyword evidence="10 13" id="KW-0742">SOS response</keyword>
<protein>
    <recommendedName>
        <fullName evidence="12 13">UvrABC system protein B</fullName>
        <shortName evidence="13">Protein UvrB</shortName>
    </recommendedName>
    <alternativeName>
        <fullName evidence="13">Excinuclease ABC subunit B</fullName>
    </alternativeName>
</protein>
<gene>
    <name evidence="13 19" type="primary">uvrB</name>
    <name evidence="19" type="ORF">G4L39_08135</name>
</gene>
<keyword evidence="9 13" id="KW-0234">DNA repair</keyword>
<evidence type="ECO:0000256" key="15">
    <source>
        <dbReference type="SAM" id="MobiDB-lite"/>
    </source>
</evidence>
<feature type="domain" description="UVR" evidence="16">
    <location>
        <begin position="764"/>
        <end position="799"/>
    </location>
</feature>
<dbReference type="InterPro" id="IPR001650">
    <property type="entry name" value="Helicase_C-like"/>
</dbReference>
<dbReference type="CDD" id="cd17916">
    <property type="entry name" value="DEXHc_UvrB"/>
    <property type="match status" value="1"/>
</dbReference>
<feature type="domain" description="Helicase C-terminal" evidence="18">
    <location>
        <begin position="574"/>
        <end position="740"/>
    </location>
</feature>
<dbReference type="SUPFAM" id="SSF52540">
    <property type="entry name" value="P-loop containing nucleoside triphosphate hydrolases"/>
    <property type="match status" value="2"/>
</dbReference>
<evidence type="ECO:0000256" key="10">
    <source>
        <dbReference type="ARBA" id="ARBA00023236"/>
    </source>
</evidence>
<dbReference type="EMBL" id="JAAKYA010000053">
    <property type="protein sequence ID" value="NGO39365.1"/>
    <property type="molecule type" value="Genomic_DNA"/>
</dbReference>
<dbReference type="SUPFAM" id="SSF46600">
    <property type="entry name" value="C-terminal UvrC-binding domain of UvrB"/>
    <property type="match status" value="1"/>
</dbReference>
<dbReference type="PROSITE" id="PS51192">
    <property type="entry name" value="HELICASE_ATP_BIND_1"/>
    <property type="match status" value="1"/>
</dbReference>
<evidence type="ECO:0000313" key="19">
    <source>
        <dbReference type="EMBL" id="NGO39365.1"/>
    </source>
</evidence>
<dbReference type="PROSITE" id="PS50151">
    <property type="entry name" value="UVR"/>
    <property type="match status" value="1"/>
</dbReference>
<dbReference type="GO" id="GO:0005524">
    <property type="term" value="F:ATP binding"/>
    <property type="evidence" value="ECO:0007669"/>
    <property type="project" value="UniProtKB-UniRule"/>
</dbReference>
<dbReference type="Pfam" id="PF12344">
    <property type="entry name" value="UvrB"/>
    <property type="match status" value="1"/>
</dbReference>
<dbReference type="GO" id="GO:0016887">
    <property type="term" value="F:ATP hydrolysis activity"/>
    <property type="evidence" value="ECO:0007669"/>
    <property type="project" value="InterPro"/>
</dbReference>
<comment type="similarity">
    <text evidence="2 13 14">Belongs to the UvrB family.</text>
</comment>
<dbReference type="Proteomes" id="UP000477311">
    <property type="component" value="Unassembled WGS sequence"/>
</dbReference>
<keyword evidence="6 13" id="KW-0228">DNA excision</keyword>
<evidence type="ECO:0000256" key="5">
    <source>
        <dbReference type="ARBA" id="ARBA00022763"/>
    </source>
</evidence>
<dbReference type="InterPro" id="IPR004807">
    <property type="entry name" value="UvrB"/>
</dbReference>
<dbReference type="PROSITE" id="PS51194">
    <property type="entry name" value="HELICASE_CTER"/>
    <property type="match status" value="1"/>
</dbReference>
<evidence type="ECO:0000256" key="11">
    <source>
        <dbReference type="ARBA" id="ARBA00026033"/>
    </source>
</evidence>
<dbReference type="InterPro" id="IPR014001">
    <property type="entry name" value="Helicase_ATP-bd"/>
</dbReference>
<evidence type="ECO:0000256" key="13">
    <source>
        <dbReference type="HAMAP-Rule" id="MF_00204"/>
    </source>
</evidence>
<dbReference type="Pfam" id="PF17757">
    <property type="entry name" value="UvrB_inter"/>
    <property type="match status" value="1"/>
</dbReference>
<comment type="function">
    <text evidence="13">The UvrABC repair system catalyzes the recognition and processing of DNA lesions. A damage recognition complex composed of 2 UvrA and 2 UvrB subunits scans DNA for abnormalities. Upon binding of the UvrA(2)B(2) complex to a putative damaged site, the DNA wraps around one UvrB monomer. DNA wrap is dependent on ATP binding by UvrB and probably causes local melting of the DNA helix, facilitating insertion of UvrB beta-hairpin between the DNA strands. Then UvrB probes one DNA strand for the presence of a lesion. If a lesion is found the UvrA subunits dissociate and the UvrB-DNA preincision complex is formed. This complex is subsequently bound by UvrC and the second UvrB is released. If no lesion is found, the DNA wraps around the other UvrB subunit that will check the other stand for damage.</text>
</comment>
<accession>A0A6M1RRW5</accession>
<dbReference type="HAMAP" id="MF_00204">
    <property type="entry name" value="UvrB"/>
    <property type="match status" value="1"/>
</dbReference>
<evidence type="ECO:0000256" key="7">
    <source>
        <dbReference type="ARBA" id="ARBA00022840"/>
    </source>
</evidence>
<dbReference type="PANTHER" id="PTHR24029">
    <property type="entry name" value="UVRABC SYSTEM PROTEIN B"/>
    <property type="match status" value="1"/>
</dbReference>
<keyword evidence="20" id="KW-1185">Reference proteome</keyword>
<dbReference type="InterPro" id="IPR027417">
    <property type="entry name" value="P-loop_NTPase"/>
</dbReference>
<feature type="compositionally biased region" description="Basic residues" evidence="15">
    <location>
        <begin position="818"/>
        <end position="841"/>
    </location>
</feature>
<dbReference type="GO" id="GO:0006289">
    <property type="term" value="P:nucleotide-excision repair"/>
    <property type="evidence" value="ECO:0007669"/>
    <property type="project" value="UniProtKB-UniRule"/>
</dbReference>
<evidence type="ECO:0000256" key="2">
    <source>
        <dbReference type="ARBA" id="ARBA00008533"/>
    </source>
</evidence>
<feature type="binding site" evidence="13">
    <location>
        <begin position="150"/>
        <end position="157"/>
    </location>
    <ligand>
        <name>ATP</name>
        <dbReference type="ChEBI" id="CHEBI:30616"/>
    </ligand>
</feature>
<feature type="domain" description="Helicase ATP-binding" evidence="17">
    <location>
        <begin position="137"/>
        <end position="290"/>
    </location>
</feature>
<feature type="short sequence motif" description="Beta-hairpin" evidence="13">
    <location>
        <begin position="203"/>
        <end position="226"/>
    </location>
</feature>
<dbReference type="InterPro" id="IPR041471">
    <property type="entry name" value="UvrB_inter"/>
</dbReference>
<name>A0A6M1RRW5_9BACT</name>
<dbReference type="GO" id="GO:0003677">
    <property type="term" value="F:DNA binding"/>
    <property type="evidence" value="ECO:0007669"/>
    <property type="project" value="UniProtKB-UniRule"/>
</dbReference>
<keyword evidence="8 13" id="KW-0267">Excision nuclease</keyword>
<dbReference type="InterPro" id="IPR024759">
    <property type="entry name" value="UvrB_YAD/RRR_dom"/>
</dbReference>
<evidence type="ECO:0000256" key="4">
    <source>
        <dbReference type="ARBA" id="ARBA00022741"/>
    </source>
</evidence>
<feature type="compositionally biased region" description="Low complexity" evidence="15">
    <location>
        <begin position="802"/>
        <end position="817"/>
    </location>
</feature>
<dbReference type="InterPro" id="IPR006935">
    <property type="entry name" value="Helicase/UvrB_N"/>
</dbReference>
<dbReference type="Gene3D" id="4.10.860.10">
    <property type="entry name" value="UVR domain"/>
    <property type="match status" value="1"/>
</dbReference>
<dbReference type="CDD" id="cd18790">
    <property type="entry name" value="SF2_C_UvrB"/>
    <property type="match status" value="1"/>
</dbReference>
<evidence type="ECO:0000256" key="9">
    <source>
        <dbReference type="ARBA" id="ARBA00023204"/>
    </source>
</evidence>
<dbReference type="PANTHER" id="PTHR24029:SF0">
    <property type="entry name" value="UVRABC SYSTEM PROTEIN B"/>
    <property type="match status" value="1"/>
</dbReference>